<organism evidence="1">
    <name type="scientific">hydrothermal vent metagenome</name>
    <dbReference type="NCBI Taxonomy" id="652676"/>
    <lineage>
        <taxon>unclassified sequences</taxon>
        <taxon>metagenomes</taxon>
        <taxon>ecological metagenomes</taxon>
    </lineage>
</organism>
<dbReference type="SUPFAM" id="SSF64182">
    <property type="entry name" value="DHH phosphoesterases"/>
    <property type="match status" value="1"/>
</dbReference>
<sequence length="318" mass="34599">MYIDVFNGDADGICALHQLRLAKPVDGLLVTGIKRDIGLLSRVSAGDGDCVTVLDISLDKNREALISLLDLGAKVTYFDHHFAGDIPLHPQLLANIDTQPDTCTSLLVNKTLQGKYRAWAVTAAFGDNLFESARQAATSLNLSADDLELLKKLGTCINYNGYGASLDDLYFHPAELYKKIKPYENPFDFIKADDAFNVLLNGYEGDMSKAASVTCESDDAGSTVYILPNDKWARRVSGIYGNDLAQQHPDKAHAILTLKGEGVYQVSVRAPLKTKTGADTLCRQFATGGGRQAAAGINELPESELEHFVRVFKQHFGG</sequence>
<gene>
    <name evidence="1" type="ORF">MNBD_GAMMA23-2560</name>
</gene>
<dbReference type="InterPro" id="IPR038763">
    <property type="entry name" value="DHH_sf"/>
</dbReference>
<accession>A0A3B1AVE2</accession>
<name>A0A3B1AVE2_9ZZZZ</name>
<evidence type="ECO:0000313" key="1">
    <source>
        <dbReference type="EMBL" id="VAW97944.1"/>
    </source>
</evidence>
<protein>
    <submittedName>
        <fullName evidence="1">Uncharacterized protein</fullName>
    </submittedName>
</protein>
<proteinExistence type="predicted"/>
<dbReference type="AlphaFoldDB" id="A0A3B1AVE2"/>
<reference evidence="1" key="1">
    <citation type="submission" date="2018-06" db="EMBL/GenBank/DDBJ databases">
        <authorList>
            <person name="Zhirakovskaya E."/>
        </authorList>
    </citation>
    <scope>NUCLEOTIDE SEQUENCE</scope>
</reference>
<dbReference type="EMBL" id="UOFT01000063">
    <property type="protein sequence ID" value="VAW97944.1"/>
    <property type="molecule type" value="Genomic_DNA"/>
</dbReference>